<dbReference type="EMBL" id="JADJMS010000014">
    <property type="protein sequence ID" value="MBK7414951.1"/>
    <property type="molecule type" value="Genomic_DNA"/>
</dbReference>
<dbReference type="Gene3D" id="3.30.160.250">
    <property type="match status" value="1"/>
</dbReference>
<gene>
    <name evidence="1" type="ORF">IPJ38_07335</name>
</gene>
<evidence type="ECO:0000313" key="1">
    <source>
        <dbReference type="EMBL" id="MBK7414951.1"/>
    </source>
</evidence>
<comment type="caution">
    <text evidence="1">The sequence shown here is derived from an EMBL/GenBank/DDBJ whole genome shotgun (WGS) entry which is preliminary data.</text>
</comment>
<organism evidence="1 2">
    <name type="scientific">Candidatus Dechloromonas phosphorivorans</name>
    <dbReference type="NCBI Taxonomy" id="2899244"/>
    <lineage>
        <taxon>Bacteria</taxon>
        <taxon>Pseudomonadati</taxon>
        <taxon>Pseudomonadota</taxon>
        <taxon>Betaproteobacteria</taxon>
        <taxon>Rhodocyclales</taxon>
        <taxon>Azonexaceae</taxon>
        <taxon>Dechloromonas</taxon>
    </lineage>
</organism>
<proteinExistence type="predicted"/>
<accession>A0A935MYL5</accession>
<dbReference type="SUPFAM" id="SSF143100">
    <property type="entry name" value="TTHA1013/TTHA0281-like"/>
    <property type="match status" value="1"/>
</dbReference>
<dbReference type="Proteomes" id="UP000739411">
    <property type="component" value="Unassembled WGS sequence"/>
</dbReference>
<dbReference type="InterPro" id="IPR035069">
    <property type="entry name" value="TTHA1013/TTHA0281-like"/>
</dbReference>
<sequence length="101" mass="11520">MDYYLAVACSAKILKKAPEYRGFFPFSLPLTQIPQFMPKQLTYTVDEEDDLFIARYIELDIATDGLTKDEAIENLKDAPDCFFANPDQRLEQALGDTSDDE</sequence>
<reference evidence="1 2" key="1">
    <citation type="submission" date="2020-10" db="EMBL/GenBank/DDBJ databases">
        <title>Connecting structure to function with the recovery of over 1000 high-quality activated sludge metagenome-assembled genomes encoding full-length rRNA genes using long-read sequencing.</title>
        <authorList>
            <person name="Singleton C.M."/>
            <person name="Petriglieri F."/>
            <person name="Kristensen J.M."/>
            <person name="Kirkegaard R.H."/>
            <person name="Michaelsen T.Y."/>
            <person name="Andersen M.H."/>
            <person name="Karst S.M."/>
            <person name="Dueholm M.S."/>
            <person name="Nielsen P.H."/>
            <person name="Albertsen M."/>
        </authorList>
    </citation>
    <scope>NUCLEOTIDE SEQUENCE [LARGE SCALE GENOMIC DNA]</scope>
    <source>
        <strain evidence="1">EsbW_18-Q3-R4-48_BATAC.463</strain>
    </source>
</reference>
<evidence type="ECO:0000313" key="2">
    <source>
        <dbReference type="Proteomes" id="UP000739411"/>
    </source>
</evidence>
<protein>
    <submittedName>
        <fullName evidence="1">Uncharacterized protein</fullName>
    </submittedName>
</protein>
<dbReference type="AlphaFoldDB" id="A0A935MYL5"/>
<name>A0A935MYL5_9RHOO</name>